<keyword evidence="3" id="KW-1185">Reference proteome</keyword>
<organism evidence="2 3">
    <name type="scientific">Anas platyrhynchos</name>
    <name type="common">Mallard</name>
    <name type="synonym">Anas boschas</name>
    <dbReference type="NCBI Taxonomy" id="8839"/>
    <lineage>
        <taxon>Eukaryota</taxon>
        <taxon>Metazoa</taxon>
        <taxon>Chordata</taxon>
        <taxon>Craniata</taxon>
        <taxon>Vertebrata</taxon>
        <taxon>Euteleostomi</taxon>
        <taxon>Archelosauria</taxon>
        <taxon>Archosauria</taxon>
        <taxon>Dinosauria</taxon>
        <taxon>Saurischia</taxon>
        <taxon>Theropoda</taxon>
        <taxon>Coelurosauria</taxon>
        <taxon>Aves</taxon>
        <taxon>Neognathae</taxon>
        <taxon>Galloanserae</taxon>
        <taxon>Anseriformes</taxon>
        <taxon>Anatidae</taxon>
        <taxon>Anatinae</taxon>
        <taxon>Anas</taxon>
    </lineage>
</organism>
<sequence>MGSLQVHQTTSITCRKNIPIALHKMALQTTRREDLGQLCSSHWKLESSEIPCAAPRPQRHGAAAEGALRRPVSQSGSGEPSGRRCWRFPPLLTLPSLGDPWGPHRPQGAPHRFGWSPLPPCFGSRLSVPRHQQASLQGASGFRARFHCKCEKWEFAAWQRRALLAVLALPTRVLGSGTLPPTERGAAGEHGRLAADHPVWD</sequence>
<accession>R0KE51</accession>
<evidence type="ECO:0000256" key="1">
    <source>
        <dbReference type="SAM" id="MobiDB-lite"/>
    </source>
</evidence>
<proteinExistence type="predicted"/>
<protein>
    <submittedName>
        <fullName evidence="2">Uncharacterized protein</fullName>
    </submittedName>
</protein>
<dbReference type="AlphaFoldDB" id="R0KE51"/>
<reference evidence="3" key="1">
    <citation type="journal article" date="2013" name="Nat. Genet.">
        <title>The duck genome and transcriptome provide insight into an avian influenza virus reservoir species.</title>
        <authorList>
            <person name="Huang Y."/>
            <person name="Li Y."/>
            <person name="Burt D.W."/>
            <person name="Chen H."/>
            <person name="Zhang Y."/>
            <person name="Qian W."/>
            <person name="Kim H."/>
            <person name="Gan S."/>
            <person name="Zhao Y."/>
            <person name="Li J."/>
            <person name="Yi K."/>
            <person name="Feng H."/>
            <person name="Zhu P."/>
            <person name="Li B."/>
            <person name="Liu Q."/>
            <person name="Fairley S."/>
            <person name="Magor K.E."/>
            <person name="Du Z."/>
            <person name="Hu X."/>
            <person name="Goodman L."/>
            <person name="Tafer H."/>
            <person name="Vignal A."/>
            <person name="Lee T."/>
            <person name="Kim K.W."/>
            <person name="Sheng Z."/>
            <person name="An Y."/>
            <person name="Searle S."/>
            <person name="Herrero J."/>
            <person name="Groenen M.A."/>
            <person name="Crooijmans R.P."/>
            <person name="Faraut T."/>
            <person name="Cai Q."/>
            <person name="Webster R.G."/>
            <person name="Aldridge J.R."/>
            <person name="Warren W.C."/>
            <person name="Bartschat S."/>
            <person name="Kehr S."/>
            <person name="Marz M."/>
            <person name="Stadler P.F."/>
            <person name="Smith J."/>
            <person name="Kraus R.H."/>
            <person name="Zhao Y."/>
            <person name="Ren L."/>
            <person name="Fei J."/>
            <person name="Morisson M."/>
            <person name="Kaiser P."/>
            <person name="Griffin D.K."/>
            <person name="Rao M."/>
            <person name="Pitel F."/>
            <person name="Wang J."/>
            <person name="Li N."/>
        </authorList>
    </citation>
    <scope>NUCLEOTIDE SEQUENCE [LARGE SCALE GENOMIC DNA]</scope>
</reference>
<feature type="region of interest" description="Disordered" evidence="1">
    <location>
        <begin position="54"/>
        <end position="83"/>
    </location>
</feature>
<evidence type="ECO:0000313" key="3">
    <source>
        <dbReference type="Proteomes" id="UP000296049"/>
    </source>
</evidence>
<name>R0KE51_ANAPL</name>
<feature type="region of interest" description="Disordered" evidence="1">
    <location>
        <begin position="177"/>
        <end position="201"/>
    </location>
</feature>
<dbReference type="Proteomes" id="UP000296049">
    <property type="component" value="Unassembled WGS sequence"/>
</dbReference>
<gene>
    <name evidence="2" type="ORF">Anapl_01467</name>
</gene>
<dbReference type="EMBL" id="KB742459">
    <property type="protein sequence ID" value="EOB08307.1"/>
    <property type="molecule type" value="Genomic_DNA"/>
</dbReference>
<feature type="compositionally biased region" description="Basic and acidic residues" evidence="1">
    <location>
        <begin position="186"/>
        <end position="201"/>
    </location>
</feature>
<evidence type="ECO:0000313" key="2">
    <source>
        <dbReference type="EMBL" id="EOB08307.1"/>
    </source>
</evidence>